<dbReference type="GO" id="GO:0030272">
    <property type="term" value="F:5-formyltetrahydrofolate cyclo-ligase activity"/>
    <property type="evidence" value="ECO:0007669"/>
    <property type="project" value="UniProtKB-EC"/>
</dbReference>
<dbReference type="AlphaFoldDB" id="A0A370DP90"/>
<dbReference type="Gene3D" id="3.40.50.10420">
    <property type="entry name" value="NagB/RpiA/CoA transferase-like"/>
    <property type="match status" value="1"/>
</dbReference>
<dbReference type="Pfam" id="PF01812">
    <property type="entry name" value="5-FTHF_cyc-lig"/>
    <property type="match status" value="1"/>
</dbReference>
<evidence type="ECO:0000256" key="2">
    <source>
        <dbReference type="ARBA" id="ARBA00022741"/>
    </source>
</evidence>
<dbReference type="PANTHER" id="PTHR23407">
    <property type="entry name" value="ATPASE INHIBITOR/5-FORMYLTETRAHYDROFOLATE CYCLO-LIGASE"/>
    <property type="match status" value="1"/>
</dbReference>
<evidence type="ECO:0000313" key="6">
    <source>
        <dbReference type="EMBL" id="RDH86740.1"/>
    </source>
</evidence>
<sequence>MNTKALRHLARTRRRQLSYQTHKAHSLQMNRLASAYTAFRHSHRIAFYFAADGEMDPAPLVKHARHSGKRCFFPVLRNRPSRSLWFAEHKIEGRLKNNRFGIPEPASHHKHVSMPWGLDLILVPLVAFDTQGNRLGMGGGFYDRTLAFRKNRHHWPGPKLVGLAHECQRFDNLQAKPWDIQLDAIITEQKVYSFR</sequence>
<keyword evidence="7" id="KW-1185">Reference proteome</keyword>
<proteinExistence type="inferred from homology"/>
<dbReference type="InterPro" id="IPR002698">
    <property type="entry name" value="FTHF_cligase"/>
</dbReference>
<comment type="similarity">
    <text evidence="1 5">Belongs to the 5-formyltetrahydrofolate cyclo-ligase family.</text>
</comment>
<keyword evidence="3 4" id="KW-0067">ATP-binding</keyword>
<dbReference type="PIRSF" id="PIRSF006806">
    <property type="entry name" value="FTHF_cligase"/>
    <property type="match status" value="1"/>
</dbReference>
<keyword evidence="5" id="KW-0460">Magnesium</keyword>
<dbReference type="PANTHER" id="PTHR23407:SF1">
    <property type="entry name" value="5-FORMYLTETRAHYDROFOLATE CYCLO-LIGASE"/>
    <property type="match status" value="1"/>
</dbReference>
<dbReference type="GO" id="GO:0046872">
    <property type="term" value="F:metal ion binding"/>
    <property type="evidence" value="ECO:0007669"/>
    <property type="project" value="UniProtKB-KW"/>
</dbReference>
<dbReference type="GO" id="GO:0009396">
    <property type="term" value="P:folic acid-containing compound biosynthetic process"/>
    <property type="evidence" value="ECO:0007669"/>
    <property type="project" value="TreeGrafter"/>
</dbReference>
<organism evidence="6 7">
    <name type="scientific">endosymbiont of Escarpia spicata</name>
    <dbReference type="NCBI Taxonomy" id="2200908"/>
    <lineage>
        <taxon>Bacteria</taxon>
        <taxon>Pseudomonadati</taxon>
        <taxon>Pseudomonadota</taxon>
        <taxon>Gammaproteobacteria</taxon>
        <taxon>sulfur-oxidizing symbionts</taxon>
    </lineage>
</organism>
<evidence type="ECO:0000256" key="5">
    <source>
        <dbReference type="RuleBase" id="RU361279"/>
    </source>
</evidence>
<comment type="catalytic activity">
    <reaction evidence="5">
        <text>(6S)-5-formyl-5,6,7,8-tetrahydrofolate + ATP = (6R)-5,10-methenyltetrahydrofolate + ADP + phosphate</text>
        <dbReference type="Rhea" id="RHEA:10488"/>
        <dbReference type="ChEBI" id="CHEBI:30616"/>
        <dbReference type="ChEBI" id="CHEBI:43474"/>
        <dbReference type="ChEBI" id="CHEBI:57455"/>
        <dbReference type="ChEBI" id="CHEBI:57457"/>
        <dbReference type="ChEBI" id="CHEBI:456216"/>
        <dbReference type="EC" id="6.3.3.2"/>
    </reaction>
</comment>
<feature type="binding site" evidence="4">
    <location>
        <begin position="134"/>
        <end position="142"/>
    </location>
    <ligand>
        <name>ATP</name>
        <dbReference type="ChEBI" id="CHEBI:30616"/>
    </ligand>
</feature>
<dbReference type="InterPro" id="IPR024185">
    <property type="entry name" value="FTHF_cligase-like_sf"/>
</dbReference>
<protein>
    <recommendedName>
        <fullName evidence="5">5-formyltetrahydrofolate cyclo-ligase</fullName>
        <ecNumber evidence="5">6.3.3.2</ecNumber>
    </recommendedName>
</protein>
<dbReference type="EC" id="6.3.3.2" evidence="5"/>
<comment type="caution">
    <text evidence="6">The sequence shown here is derived from an EMBL/GenBank/DDBJ whole genome shotgun (WGS) entry which is preliminary data.</text>
</comment>
<dbReference type="InterPro" id="IPR037171">
    <property type="entry name" value="NagB/RpiA_transferase-like"/>
</dbReference>
<dbReference type="NCBIfam" id="TIGR02727">
    <property type="entry name" value="MTHFS_bact"/>
    <property type="match status" value="1"/>
</dbReference>
<evidence type="ECO:0000313" key="7">
    <source>
        <dbReference type="Proteomes" id="UP000254771"/>
    </source>
</evidence>
<name>A0A370DP90_9GAMM</name>
<gene>
    <name evidence="6" type="ORF">DIZ78_07535</name>
</gene>
<evidence type="ECO:0000256" key="1">
    <source>
        <dbReference type="ARBA" id="ARBA00010638"/>
    </source>
</evidence>
<evidence type="ECO:0000256" key="3">
    <source>
        <dbReference type="ARBA" id="ARBA00022840"/>
    </source>
</evidence>
<dbReference type="GO" id="GO:0035999">
    <property type="term" value="P:tetrahydrofolate interconversion"/>
    <property type="evidence" value="ECO:0007669"/>
    <property type="project" value="TreeGrafter"/>
</dbReference>
<dbReference type="EMBL" id="QFXE01000008">
    <property type="protein sequence ID" value="RDH86740.1"/>
    <property type="molecule type" value="Genomic_DNA"/>
</dbReference>
<keyword evidence="2 4" id="KW-0547">Nucleotide-binding</keyword>
<reference evidence="6 7" key="1">
    <citation type="journal article" date="2018" name="ISME J.">
        <title>Endosymbiont genomes yield clues of tubeworm success.</title>
        <authorList>
            <person name="Li Y."/>
            <person name="Liles M.R."/>
            <person name="Halanych K.M."/>
        </authorList>
    </citation>
    <scope>NUCLEOTIDE SEQUENCE [LARGE SCALE GENOMIC DNA]</scope>
    <source>
        <strain evidence="6">A1462</strain>
    </source>
</reference>
<dbReference type="GO" id="GO:0005524">
    <property type="term" value="F:ATP binding"/>
    <property type="evidence" value="ECO:0007669"/>
    <property type="project" value="UniProtKB-KW"/>
</dbReference>
<comment type="cofactor">
    <cofactor evidence="5">
        <name>Mg(2+)</name>
        <dbReference type="ChEBI" id="CHEBI:18420"/>
    </cofactor>
</comment>
<accession>A0A370DP90</accession>
<evidence type="ECO:0000256" key="4">
    <source>
        <dbReference type="PIRSR" id="PIRSR006806-1"/>
    </source>
</evidence>
<dbReference type="Proteomes" id="UP000254771">
    <property type="component" value="Unassembled WGS sequence"/>
</dbReference>
<keyword evidence="5" id="KW-0479">Metal-binding</keyword>
<feature type="binding site" evidence="4">
    <location>
        <position position="54"/>
    </location>
    <ligand>
        <name>substrate</name>
    </ligand>
</feature>
<dbReference type="SUPFAM" id="SSF100950">
    <property type="entry name" value="NagB/RpiA/CoA transferase-like"/>
    <property type="match status" value="1"/>
</dbReference>